<dbReference type="Pfam" id="PF25789">
    <property type="entry name" value="TPR_NAA35"/>
    <property type="match status" value="1"/>
</dbReference>
<dbReference type="Proteomes" id="UP000233551">
    <property type="component" value="Unassembled WGS sequence"/>
</dbReference>
<dbReference type="STRING" id="22663.A0A2I0JE78"/>
<dbReference type="AlphaFoldDB" id="A0A2I0JE78"/>
<feature type="domain" description="NAA35-like TPR repeats" evidence="1">
    <location>
        <begin position="4"/>
        <end position="238"/>
    </location>
</feature>
<keyword evidence="3" id="KW-1185">Reference proteome</keyword>
<dbReference type="PANTHER" id="PTHR21373:SF0">
    <property type="entry name" value="N-ALPHA-ACETYLTRANSFERASE 35, NATC AUXILIARY SUBUNIT"/>
    <property type="match status" value="1"/>
</dbReference>
<dbReference type="EMBL" id="PGOL01001788">
    <property type="protein sequence ID" value="PKI54313.1"/>
    <property type="molecule type" value="Genomic_DNA"/>
</dbReference>
<organism evidence="2 3">
    <name type="scientific">Punica granatum</name>
    <name type="common">Pomegranate</name>
    <dbReference type="NCBI Taxonomy" id="22663"/>
    <lineage>
        <taxon>Eukaryota</taxon>
        <taxon>Viridiplantae</taxon>
        <taxon>Streptophyta</taxon>
        <taxon>Embryophyta</taxon>
        <taxon>Tracheophyta</taxon>
        <taxon>Spermatophyta</taxon>
        <taxon>Magnoliopsida</taxon>
        <taxon>eudicotyledons</taxon>
        <taxon>Gunneridae</taxon>
        <taxon>Pentapetalae</taxon>
        <taxon>rosids</taxon>
        <taxon>malvids</taxon>
        <taxon>Myrtales</taxon>
        <taxon>Lythraceae</taxon>
        <taxon>Punica</taxon>
    </lineage>
</organism>
<dbReference type="InterPro" id="IPR007244">
    <property type="entry name" value="Naa35_N"/>
</dbReference>
<evidence type="ECO:0000313" key="2">
    <source>
        <dbReference type="EMBL" id="PKI54313.1"/>
    </source>
</evidence>
<proteinExistence type="predicted"/>
<comment type="caution">
    <text evidence="2">The sequence shown here is derived from an EMBL/GenBank/DDBJ whole genome shotgun (WGS) entry which is preliminary data.</text>
</comment>
<dbReference type="PANTHER" id="PTHR21373">
    <property type="entry name" value="GLUCOSE REPRESSIBLE PROTEIN MAK10"/>
    <property type="match status" value="1"/>
</dbReference>
<accession>A0A2I0JE78</accession>
<sequence>MNILKQLLVWVEEKVYWIASRFLMLGFELELYSTSEYGMVYWYIYVVSVKLVEKLHHRISISNRGKRVKCRGKKKRVPGKDATRDIQFSPTVLFLQSHICLAEGLTMMLAALRNEKMILESPTPFNSDQERFFQHFELLQKAGIPDHNSYQSFEGSTKNASLSMLAMYNHFKDAQRIAKEVKSSFSDDPERLSELRRIEQVAEHNSVALSLLCRVGDALDSSLKLSFEFSHHPHFATAVVRRS</sequence>
<evidence type="ECO:0000259" key="1">
    <source>
        <dbReference type="Pfam" id="PF25789"/>
    </source>
</evidence>
<protein>
    <recommendedName>
        <fullName evidence="1">NAA35-like TPR repeats domain-containing protein</fullName>
    </recommendedName>
</protein>
<evidence type="ECO:0000313" key="3">
    <source>
        <dbReference type="Proteomes" id="UP000233551"/>
    </source>
</evidence>
<reference evidence="2 3" key="1">
    <citation type="submission" date="2017-11" db="EMBL/GenBank/DDBJ databases">
        <title>De-novo sequencing of pomegranate (Punica granatum L.) genome.</title>
        <authorList>
            <person name="Akparov Z."/>
            <person name="Amiraslanov A."/>
            <person name="Hajiyeva S."/>
            <person name="Abbasov M."/>
            <person name="Kaur K."/>
            <person name="Hamwieh A."/>
            <person name="Solovyev V."/>
            <person name="Salamov A."/>
            <person name="Braich B."/>
            <person name="Kosarev P."/>
            <person name="Mahmoud A."/>
            <person name="Hajiyev E."/>
            <person name="Babayeva S."/>
            <person name="Izzatullayeva V."/>
            <person name="Mammadov A."/>
            <person name="Mammadov A."/>
            <person name="Sharifova S."/>
            <person name="Ojaghi J."/>
            <person name="Eynullazada K."/>
            <person name="Bayramov B."/>
            <person name="Abdulazimova A."/>
            <person name="Shahmuradov I."/>
        </authorList>
    </citation>
    <scope>NUCLEOTIDE SEQUENCE [LARGE SCALE GENOMIC DNA]</scope>
    <source>
        <strain evidence="3">cv. AG2017</strain>
        <tissue evidence="2">Leaf</tissue>
    </source>
</reference>
<gene>
    <name evidence="2" type="ORF">CRG98_025281</name>
</gene>
<dbReference type="InterPro" id="IPR057982">
    <property type="entry name" value="TPR_NAA35"/>
</dbReference>
<dbReference type="GO" id="GO:0031417">
    <property type="term" value="C:NatC complex"/>
    <property type="evidence" value="ECO:0007669"/>
    <property type="project" value="InterPro"/>
</dbReference>
<name>A0A2I0JE78_PUNGR</name>